<reference evidence="5 6" key="1">
    <citation type="journal article" date="2016" name="Nat. Commun.">
        <title>Thousands of microbial genomes shed light on interconnected biogeochemical processes in an aquifer system.</title>
        <authorList>
            <person name="Anantharaman K."/>
            <person name="Brown C.T."/>
            <person name="Hug L.A."/>
            <person name="Sharon I."/>
            <person name="Castelle C.J."/>
            <person name="Probst A.J."/>
            <person name="Thomas B.C."/>
            <person name="Singh A."/>
            <person name="Wilkins M.J."/>
            <person name="Karaoz U."/>
            <person name="Brodie E.L."/>
            <person name="Williams K.H."/>
            <person name="Hubbard S.S."/>
            <person name="Banfield J.F."/>
        </authorList>
    </citation>
    <scope>NUCLEOTIDE SEQUENCE [LARGE SCALE GENOMIC DNA]</scope>
</reference>
<dbReference type="InterPro" id="IPR029061">
    <property type="entry name" value="THDP-binding"/>
</dbReference>
<dbReference type="CDD" id="cd02012">
    <property type="entry name" value="TPP_TK"/>
    <property type="match status" value="1"/>
</dbReference>
<dbReference type="Proteomes" id="UP000178735">
    <property type="component" value="Unassembled WGS sequence"/>
</dbReference>
<organism evidence="5 6">
    <name type="scientific">Candidatus Wallbacteria bacterium GWC2_49_35</name>
    <dbReference type="NCBI Taxonomy" id="1817813"/>
    <lineage>
        <taxon>Bacteria</taxon>
        <taxon>Candidatus Walliibacteriota</taxon>
    </lineage>
</organism>
<evidence type="ECO:0000313" key="5">
    <source>
        <dbReference type="EMBL" id="OGM01783.1"/>
    </source>
</evidence>
<gene>
    <name evidence="5" type="ORF">A2008_13480</name>
</gene>
<keyword evidence="3" id="KW-0786">Thiamine pyrophosphate</keyword>
<dbReference type="STRING" id="1817813.A2008_13480"/>
<comment type="caution">
    <text evidence="5">The sequence shown here is derived from an EMBL/GenBank/DDBJ whole genome shotgun (WGS) entry which is preliminary data.</text>
</comment>
<comment type="similarity">
    <text evidence="2">Belongs to the transketolase family.</text>
</comment>
<evidence type="ECO:0000256" key="2">
    <source>
        <dbReference type="ARBA" id="ARBA00007131"/>
    </source>
</evidence>
<dbReference type="InterPro" id="IPR005474">
    <property type="entry name" value="Transketolase_N"/>
</dbReference>
<dbReference type="SUPFAM" id="SSF52518">
    <property type="entry name" value="Thiamin diphosphate-binding fold (THDP-binding)"/>
    <property type="match status" value="1"/>
</dbReference>
<evidence type="ECO:0000256" key="1">
    <source>
        <dbReference type="ARBA" id="ARBA00001964"/>
    </source>
</evidence>
<comment type="cofactor">
    <cofactor evidence="1">
        <name>thiamine diphosphate</name>
        <dbReference type="ChEBI" id="CHEBI:58937"/>
    </cofactor>
</comment>
<proteinExistence type="inferred from homology"/>
<evidence type="ECO:0000256" key="3">
    <source>
        <dbReference type="ARBA" id="ARBA00023052"/>
    </source>
</evidence>
<name>A0A1F7WG50_9BACT</name>
<feature type="domain" description="Transketolase N-terminal" evidence="4">
    <location>
        <begin position="10"/>
        <end position="263"/>
    </location>
</feature>
<accession>A0A1F7WG50</accession>
<dbReference type="AlphaFoldDB" id="A0A1F7WG50"/>
<dbReference type="EMBL" id="MGFH01000225">
    <property type="protein sequence ID" value="OGM01783.1"/>
    <property type="molecule type" value="Genomic_DNA"/>
</dbReference>
<evidence type="ECO:0000313" key="6">
    <source>
        <dbReference type="Proteomes" id="UP000178735"/>
    </source>
</evidence>
<dbReference type="Gene3D" id="3.40.50.970">
    <property type="match status" value="1"/>
</dbReference>
<protein>
    <submittedName>
        <fullName evidence="5">Transketolase</fullName>
    </submittedName>
</protein>
<dbReference type="Pfam" id="PF00456">
    <property type="entry name" value="Transketolase_N"/>
    <property type="match status" value="1"/>
</dbReference>
<sequence>MNNNFDALKKRANSIRKNILRAVFGANSGHPGGSLSSADIMSVLYFNHLKHDPKDPWNENRDRVIFSKGHASPLLYSVLAETGYIDAAELDTFRRLHSKLQGHPVYHKCPGVEATGGPLGQGFSFSIGMALGLKLSKSASRIYTLLGDGECQEGLVWEAAMSAGHYKLDNLCVILDYNGLQIDGEVEKIMGVAPIADKFRAFNFNVIEIDGHDYQSIDSAFGLAGAKKGKPTMVVAHTVKGKGVSFMENNYTWHGKAPNKEQYEQAIAELEKAEVK</sequence>
<dbReference type="PANTHER" id="PTHR47514">
    <property type="entry name" value="TRANSKETOLASE N-TERMINAL SECTION-RELATED"/>
    <property type="match status" value="1"/>
</dbReference>
<evidence type="ECO:0000259" key="4">
    <source>
        <dbReference type="Pfam" id="PF00456"/>
    </source>
</evidence>
<dbReference type="PANTHER" id="PTHR47514:SF1">
    <property type="entry name" value="TRANSKETOLASE N-TERMINAL SECTION-RELATED"/>
    <property type="match status" value="1"/>
</dbReference>